<comment type="caution">
    <text evidence="1">The sequence shown here is derived from an EMBL/GenBank/DDBJ whole genome shotgun (WGS) entry which is preliminary data.</text>
</comment>
<dbReference type="Proteomes" id="UP001177021">
    <property type="component" value="Unassembled WGS sequence"/>
</dbReference>
<gene>
    <name evidence="1" type="ORF">MILVUS5_LOCUS4862</name>
</gene>
<reference evidence="1" key="1">
    <citation type="submission" date="2023-10" db="EMBL/GenBank/DDBJ databases">
        <authorList>
            <person name="Rodriguez Cubillos JULIANA M."/>
            <person name="De Vega J."/>
        </authorList>
    </citation>
    <scope>NUCLEOTIDE SEQUENCE</scope>
</reference>
<keyword evidence="2" id="KW-1185">Reference proteome</keyword>
<evidence type="ECO:0000313" key="1">
    <source>
        <dbReference type="EMBL" id="CAJ2633830.1"/>
    </source>
</evidence>
<dbReference type="EMBL" id="CASHSV030000002">
    <property type="protein sequence ID" value="CAJ2633830.1"/>
    <property type="molecule type" value="Genomic_DNA"/>
</dbReference>
<name>A0ACB0IPJ6_TRIPR</name>
<protein>
    <submittedName>
        <fullName evidence="1">Uncharacterized protein</fullName>
    </submittedName>
</protein>
<organism evidence="1 2">
    <name type="scientific">Trifolium pratense</name>
    <name type="common">Red clover</name>
    <dbReference type="NCBI Taxonomy" id="57577"/>
    <lineage>
        <taxon>Eukaryota</taxon>
        <taxon>Viridiplantae</taxon>
        <taxon>Streptophyta</taxon>
        <taxon>Embryophyta</taxon>
        <taxon>Tracheophyta</taxon>
        <taxon>Spermatophyta</taxon>
        <taxon>Magnoliopsida</taxon>
        <taxon>eudicotyledons</taxon>
        <taxon>Gunneridae</taxon>
        <taxon>Pentapetalae</taxon>
        <taxon>rosids</taxon>
        <taxon>fabids</taxon>
        <taxon>Fabales</taxon>
        <taxon>Fabaceae</taxon>
        <taxon>Papilionoideae</taxon>
        <taxon>50 kb inversion clade</taxon>
        <taxon>NPAAA clade</taxon>
        <taxon>Hologalegina</taxon>
        <taxon>IRL clade</taxon>
        <taxon>Trifolieae</taxon>
        <taxon>Trifolium</taxon>
    </lineage>
</organism>
<sequence>MSTHKLRGVRAYRGLEKEMQALWLSLKDNVKCGNKLTDVIRMPPKFGKGSSYVPEKEDKFNNDEDEEEEEDYVPFMKTPARLAFSMPNNKQARLYELGIGDPSRKIVEMIFQKAWMNTSKPLRKVRTVLRVRYSEEVLQRFENYREKVKKQYPRHPRSTVDGNELLRFFVTTMRCFPVKKVHDLCQDPSCRFCQIIQFNFDAEKEEIQLSNRKSVNARVKNVKRVSIVCRIIAGTAVNEVDGKYEEGFENDSNKLGEMQFSLERFVVKNPSSILPCFVIIFT</sequence>
<proteinExistence type="predicted"/>
<evidence type="ECO:0000313" key="2">
    <source>
        <dbReference type="Proteomes" id="UP001177021"/>
    </source>
</evidence>
<accession>A0ACB0IPJ6</accession>